<evidence type="ECO:0000256" key="4">
    <source>
        <dbReference type="ARBA" id="ARBA00022989"/>
    </source>
</evidence>
<evidence type="ECO:0000313" key="8">
    <source>
        <dbReference type="Proteomes" id="UP000008912"/>
    </source>
</evidence>
<comment type="subcellular location">
    <subcellularLocation>
        <location evidence="1">Membrane</location>
        <topology evidence="1">Multi-pass membrane protein</topology>
    </subcellularLocation>
</comment>
<dbReference type="GeneTree" id="ENSGT00900000141581"/>
<dbReference type="Ensembl" id="ENSAMET00000026153.1">
    <property type="protein sequence ID" value="ENSAMEP00000021389.1"/>
    <property type="gene ID" value="ENSAMEG00000031335.1"/>
</dbReference>
<feature type="transmembrane region" description="Helical" evidence="6">
    <location>
        <begin position="69"/>
        <end position="87"/>
    </location>
</feature>
<dbReference type="InterPro" id="IPR007237">
    <property type="entry name" value="CD20-like"/>
</dbReference>
<feature type="transmembrane region" description="Helical" evidence="6">
    <location>
        <begin position="16"/>
        <end position="49"/>
    </location>
</feature>
<keyword evidence="3 6" id="KW-0812">Transmembrane</keyword>
<evidence type="ECO:0000256" key="6">
    <source>
        <dbReference type="SAM" id="Phobius"/>
    </source>
</evidence>
<evidence type="ECO:0008006" key="9">
    <source>
        <dbReference type="Google" id="ProtNLM"/>
    </source>
</evidence>
<reference evidence="7" key="2">
    <citation type="submission" date="2025-08" db="UniProtKB">
        <authorList>
            <consortium name="Ensembl"/>
        </authorList>
    </citation>
    <scope>IDENTIFICATION</scope>
</reference>
<keyword evidence="5 6" id="KW-0472">Membrane</keyword>
<dbReference type="Pfam" id="PF04103">
    <property type="entry name" value="CD20"/>
    <property type="match status" value="1"/>
</dbReference>
<dbReference type="PANTHER" id="PTHR23320:SF121">
    <property type="entry name" value="MEMBRANE-SPANNING 4-DOMAINS, SUBFAMILY A, MEMBER 19"/>
    <property type="match status" value="1"/>
</dbReference>
<dbReference type="Proteomes" id="UP000008912">
    <property type="component" value="Unassembled WGS sequence"/>
</dbReference>
<reference evidence="7 8" key="1">
    <citation type="journal article" date="2010" name="Nature">
        <title>The sequence and de novo assembly of the giant panda genome.</title>
        <authorList>
            <person name="Li R."/>
            <person name="Fan W."/>
            <person name="Tian G."/>
            <person name="Zhu H."/>
            <person name="He L."/>
            <person name="Cai J."/>
            <person name="Huang Q."/>
            <person name="Cai Q."/>
            <person name="Li B."/>
            <person name="Bai Y."/>
            <person name="Zhang Z."/>
            <person name="Zhang Y."/>
            <person name="Wang W."/>
            <person name="Li J."/>
            <person name="Wei F."/>
            <person name="Li H."/>
            <person name="Jian M."/>
            <person name="Li J."/>
            <person name="Zhang Z."/>
            <person name="Nielsen R."/>
            <person name="Li D."/>
            <person name="Gu W."/>
            <person name="Yang Z."/>
            <person name="Xuan Z."/>
            <person name="Ryder O.A."/>
            <person name="Leung F.C."/>
            <person name="Zhou Y."/>
            <person name="Cao J."/>
            <person name="Sun X."/>
            <person name="Fu Y."/>
            <person name="Fang X."/>
            <person name="Guo X."/>
            <person name="Wang B."/>
            <person name="Hou R."/>
            <person name="Shen F."/>
            <person name="Mu B."/>
            <person name="Ni P."/>
            <person name="Lin R."/>
            <person name="Qian W."/>
            <person name="Wang G."/>
            <person name="Yu C."/>
            <person name="Nie W."/>
            <person name="Wang J."/>
            <person name="Wu Z."/>
            <person name="Liang H."/>
            <person name="Min J."/>
            <person name="Wu Q."/>
            <person name="Cheng S."/>
            <person name="Ruan J."/>
            <person name="Wang M."/>
            <person name="Shi Z."/>
            <person name="Wen M."/>
            <person name="Liu B."/>
            <person name="Ren X."/>
            <person name="Zheng H."/>
            <person name="Dong D."/>
            <person name="Cook K."/>
            <person name="Shan G."/>
            <person name="Zhang H."/>
            <person name="Kosiol C."/>
            <person name="Xie X."/>
            <person name="Lu Z."/>
            <person name="Zheng H."/>
            <person name="Li Y."/>
            <person name="Steiner C.C."/>
            <person name="Lam T.T."/>
            <person name="Lin S."/>
            <person name="Zhang Q."/>
            <person name="Li G."/>
            <person name="Tian J."/>
            <person name="Gong T."/>
            <person name="Liu H."/>
            <person name="Zhang D."/>
            <person name="Fang L."/>
            <person name="Ye C."/>
            <person name="Zhang J."/>
            <person name="Hu W."/>
            <person name="Xu A."/>
            <person name="Ren Y."/>
            <person name="Zhang G."/>
            <person name="Bruford M.W."/>
            <person name="Li Q."/>
            <person name="Ma L."/>
            <person name="Guo Y."/>
            <person name="An N."/>
            <person name="Hu Y."/>
            <person name="Zheng Y."/>
            <person name="Shi Y."/>
            <person name="Li Z."/>
            <person name="Liu Q."/>
            <person name="Chen Y."/>
            <person name="Zhao J."/>
            <person name="Qu N."/>
            <person name="Zhao S."/>
            <person name="Tian F."/>
            <person name="Wang X."/>
            <person name="Wang H."/>
            <person name="Xu L."/>
            <person name="Liu X."/>
            <person name="Vinar T."/>
            <person name="Wang Y."/>
            <person name="Lam T.W."/>
            <person name="Yiu S.M."/>
            <person name="Liu S."/>
            <person name="Zhang H."/>
            <person name="Li D."/>
            <person name="Huang Y."/>
            <person name="Wang X."/>
            <person name="Yang G."/>
            <person name="Jiang Z."/>
            <person name="Wang J."/>
            <person name="Qin N."/>
            <person name="Li L."/>
            <person name="Li J."/>
            <person name="Bolund L."/>
            <person name="Kristiansen K."/>
            <person name="Wong G.K."/>
            <person name="Olson M."/>
            <person name="Zhang X."/>
            <person name="Li S."/>
            <person name="Yang H."/>
            <person name="Wang J."/>
            <person name="Wang J."/>
        </authorList>
    </citation>
    <scope>NUCLEOTIDE SEQUENCE [LARGE SCALE GENOMIC DNA]</scope>
</reference>
<dbReference type="GO" id="GO:0007166">
    <property type="term" value="P:cell surface receptor signaling pathway"/>
    <property type="evidence" value="ECO:0007669"/>
    <property type="project" value="TreeGrafter"/>
</dbReference>
<evidence type="ECO:0000256" key="5">
    <source>
        <dbReference type="ARBA" id="ARBA00023136"/>
    </source>
</evidence>
<sequence>MPCDLLNQVDKQAPTTVLWVISGILFSQAVQIMTGLNIHGVGLIWTYLFLSQTSAFGKSYIPLSAATGYPYWSSACFIFSGILAIILERRRSTFLLSYTIIVNILSACIAVLGLLLLSLEFIIYTLSTRAPIWPEVSTRNLCSSGCNHQTE</sequence>
<accession>A0A7N5J816</accession>
<dbReference type="PANTHER" id="PTHR23320">
    <property type="entry name" value="MEMBRANE-SPANNING 4-DOMAINS SUBFAMILY A MS4A -RELATED"/>
    <property type="match status" value="1"/>
</dbReference>
<evidence type="ECO:0000313" key="7">
    <source>
        <dbReference type="Ensembl" id="ENSAMEP00000021389.1"/>
    </source>
</evidence>
<evidence type="ECO:0000256" key="1">
    <source>
        <dbReference type="ARBA" id="ARBA00004141"/>
    </source>
</evidence>
<comment type="similarity">
    <text evidence="2">Belongs to the MS4A family.</text>
</comment>
<reference evidence="7" key="3">
    <citation type="submission" date="2025-09" db="UniProtKB">
        <authorList>
            <consortium name="Ensembl"/>
        </authorList>
    </citation>
    <scope>IDENTIFICATION</scope>
</reference>
<dbReference type="AlphaFoldDB" id="A0A7N5J816"/>
<dbReference type="GO" id="GO:0005886">
    <property type="term" value="C:plasma membrane"/>
    <property type="evidence" value="ECO:0007669"/>
    <property type="project" value="TreeGrafter"/>
</dbReference>
<evidence type="ECO:0000256" key="3">
    <source>
        <dbReference type="ARBA" id="ARBA00022692"/>
    </source>
</evidence>
<name>A0A7N5J816_AILME</name>
<organism evidence="7 8">
    <name type="scientific">Ailuropoda melanoleuca</name>
    <name type="common">Giant panda</name>
    <dbReference type="NCBI Taxonomy" id="9646"/>
    <lineage>
        <taxon>Eukaryota</taxon>
        <taxon>Metazoa</taxon>
        <taxon>Chordata</taxon>
        <taxon>Craniata</taxon>
        <taxon>Vertebrata</taxon>
        <taxon>Euteleostomi</taxon>
        <taxon>Mammalia</taxon>
        <taxon>Eutheria</taxon>
        <taxon>Laurasiatheria</taxon>
        <taxon>Carnivora</taxon>
        <taxon>Caniformia</taxon>
        <taxon>Ursidae</taxon>
        <taxon>Ailuropoda</taxon>
    </lineage>
</organism>
<dbReference type="InterPro" id="IPR030417">
    <property type="entry name" value="MS4A"/>
</dbReference>
<protein>
    <recommendedName>
        <fullName evidence="9">Membrane spanning 4-domains A13</fullName>
    </recommendedName>
</protein>
<evidence type="ECO:0000256" key="2">
    <source>
        <dbReference type="ARBA" id="ARBA00009565"/>
    </source>
</evidence>
<feature type="transmembrane region" description="Helical" evidence="6">
    <location>
        <begin position="94"/>
        <end position="124"/>
    </location>
</feature>
<proteinExistence type="inferred from homology"/>
<dbReference type="InParanoid" id="A0A7N5J816"/>
<keyword evidence="8" id="KW-1185">Reference proteome</keyword>
<keyword evidence="4 6" id="KW-1133">Transmembrane helix</keyword>